<dbReference type="Proteomes" id="UP000886595">
    <property type="component" value="Unassembled WGS sequence"/>
</dbReference>
<keyword evidence="3" id="KW-1185">Reference proteome</keyword>
<feature type="region of interest" description="Disordered" evidence="1">
    <location>
        <begin position="1"/>
        <end position="25"/>
    </location>
</feature>
<evidence type="ECO:0000313" key="2">
    <source>
        <dbReference type="EMBL" id="KAG2314393.1"/>
    </source>
</evidence>
<dbReference type="AlphaFoldDB" id="A0A8X8AXI9"/>
<feature type="compositionally biased region" description="Basic and acidic residues" evidence="1">
    <location>
        <begin position="85"/>
        <end position="97"/>
    </location>
</feature>
<name>A0A8X8AXI9_BRACI</name>
<proteinExistence type="predicted"/>
<evidence type="ECO:0000313" key="3">
    <source>
        <dbReference type="Proteomes" id="UP000886595"/>
    </source>
</evidence>
<evidence type="ECO:0000256" key="1">
    <source>
        <dbReference type="SAM" id="MobiDB-lite"/>
    </source>
</evidence>
<accession>A0A8X8AXI9</accession>
<gene>
    <name evidence="2" type="ORF">Bca52824_017515</name>
</gene>
<sequence length="115" mass="12993">MKQRREMGVGRILRRPKHLAPIKQGKEPFQLSEILQSRVSKASRSSVVSVASQLPTSEASRGHQTPRSVRTIMCSSSFLAFRGESTPDKKPNKENRHLQVSTAVNRLSPNRRYKP</sequence>
<protein>
    <submittedName>
        <fullName evidence="2">Uncharacterized protein</fullName>
    </submittedName>
</protein>
<feature type="region of interest" description="Disordered" evidence="1">
    <location>
        <begin position="82"/>
        <end position="115"/>
    </location>
</feature>
<feature type="compositionally biased region" description="Polar residues" evidence="1">
    <location>
        <begin position="98"/>
        <end position="108"/>
    </location>
</feature>
<organism evidence="2 3">
    <name type="scientific">Brassica carinata</name>
    <name type="common">Ethiopian mustard</name>
    <name type="synonym">Abyssinian cabbage</name>
    <dbReference type="NCBI Taxonomy" id="52824"/>
    <lineage>
        <taxon>Eukaryota</taxon>
        <taxon>Viridiplantae</taxon>
        <taxon>Streptophyta</taxon>
        <taxon>Embryophyta</taxon>
        <taxon>Tracheophyta</taxon>
        <taxon>Spermatophyta</taxon>
        <taxon>Magnoliopsida</taxon>
        <taxon>eudicotyledons</taxon>
        <taxon>Gunneridae</taxon>
        <taxon>Pentapetalae</taxon>
        <taxon>rosids</taxon>
        <taxon>malvids</taxon>
        <taxon>Brassicales</taxon>
        <taxon>Brassicaceae</taxon>
        <taxon>Brassiceae</taxon>
        <taxon>Brassica</taxon>
    </lineage>
</organism>
<dbReference type="EMBL" id="JAAMPC010000004">
    <property type="protein sequence ID" value="KAG2314393.1"/>
    <property type="molecule type" value="Genomic_DNA"/>
</dbReference>
<comment type="caution">
    <text evidence="2">The sequence shown here is derived from an EMBL/GenBank/DDBJ whole genome shotgun (WGS) entry which is preliminary data.</text>
</comment>
<reference evidence="2 3" key="1">
    <citation type="submission" date="2020-02" db="EMBL/GenBank/DDBJ databases">
        <authorList>
            <person name="Ma Q."/>
            <person name="Huang Y."/>
            <person name="Song X."/>
            <person name="Pei D."/>
        </authorList>
    </citation>
    <scope>NUCLEOTIDE SEQUENCE [LARGE SCALE GENOMIC DNA]</scope>
    <source>
        <strain evidence="2">Sxm20200214</strain>
        <tissue evidence="2">Leaf</tissue>
    </source>
</reference>